<gene>
    <name evidence="7" type="ORF">CLODIP_2_CD12351</name>
</gene>
<comment type="subcellular location">
    <subcellularLocation>
        <location evidence="1">Secreted</location>
    </subcellularLocation>
</comment>
<evidence type="ECO:0000256" key="2">
    <source>
        <dbReference type="ARBA" id="ARBA00009127"/>
    </source>
</evidence>
<dbReference type="InterPro" id="IPR036728">
    <property type="entry name" value="PBP_GOBP_sf"/>
</dbReference>
<dbReference type="Gene3D" id="1.10.238.20">
    <property type="entry name" value="Pheromone/general odorant binding protein domain"/>
    <property type="match status" value="1"/>
</dbReference>
<comment type="similarity">
    <text evidence="2">Belongs to the major royal jelly protein family.</text>
</comment>
<dbReference type="SMART" id="SM00034">
    <property type="entry name" value="CLECT"/>
    <property type="match status" value="3"/>
</dbReference>
<feature type="domain" description="C-type lectin" evidence="6">
    <location>
        <begin position="416"/>
        <end position="547"/>
    </location>
</feature>
<dbReference type="CDD" id="cd00037">
    <property type="entry name" value="CLECT"/>
    <property type="match status" value="3"/>
</dbReference>
<proteinExistence type="inferred from homology"/>
<organism evidence="7 8">
    <name type="scientific">Cloeon dipterum</name>
    <dbReference type="NCBI Taxonomy" id="197152"/>
    <lineage>
        <taxon>Eukaryota</taxon>
        <taxon>Metazoa</taxon>
        <taxon>Ecdysozoa</taxon>
        <taxon>Arthropoda</taxon>
        <taxon>Hexapoda</taxon>
        <taxon>Insecta</taxon>
        <taxon>Pterygota</taxon>
        <taxon>Palaeoptera</taxon>
        <taxon>Ephemeroptera</taxon>
        <taxon>Pisciforma</taxon>
        <taxon>Baetidae</taxon>
        <taxon>Cloeon</taxon>
    </lineage>
</organism>
<keyword evidence="5" id="KW-0732">Signal</keyword>
<keyword evidence="8" id="KW-1185">Reference proteome</keyword>
<sequence>MNVCYCSLILLFLVWIGETKNQDQRDRKHALKIRLAGANSAPIKLHVPKKLRRKHIIKCCGFKKCMPKFNATSKGRTKNLVQADGPISSTFILLASKTGAVKGSTAASDVSNNDEPQTVPEVGTHAASDADAGAETSRRPEGTEPTDVISSEIATDVRTSGTGGAATTAFGTTLTTIISSAAPLQTTVFKEVISTSNKATESTPQQLTTTTAKSTSSTTPVPCRMACKDFNNFLVNNATPKPSQSDGSVLTAKMCNRQYYVSTVAVSRNEAGMRCKALSMALLAVTSLEELDCLASLKVGTFWTGGSNEDENCDTEKKFAWCSTGFNVSSVLASSAKFWLPTNAMPSALERCLAVVTSANPLQMGMVLKNCADALPFICQTNVDCPSAKSCTKNDSLFDAAGKLINKTSYGLWIDIGNYTYLLGNKPMTWTSSFRQCCALGMEALNLDSASEQLGLTNLTVVYNITDWKGNFNYWTSGTCKGAPAGQWSWCEPTGPTIFSPGIAWEPGQPDNRGGNESCAHFRFVFSSTGAILTDRNCNSKYIYACKTSIISTPKPCVASCPSQLCKRDASRFDADNQLIDFYTFGDWFTSCGRNYLFYTSASMDWSSAWQRCCDVGLTLASLDSAGKLSCFSKLAFRFLPDTVGDFWLSGTDLGCPSNFRWCSLNREFVKPELRWKAGHPKAGLGCIFLEVTNKTVLLATAECAEKKFFLCDVRKKATTQKAMQTECADIWGITPAEIDLLLNTSAFLTANVSFNLKCFLKCVGIEVGLFNLGGLNSLAMLREIEFASQEDPVKMEQGFDAFDECSGKNFDDECVTAYETYKCGLETTPNLVSNIVSNNVGNVTVFTPPVPCVPIRRSCWLSNLFPCEINQTAINAISANNGFDDIGQMVTYQNKKFYFRNIKNDLRVNPISAFKHCCALGMRLFEPQTLEDMQWAFSTFNNNSELKLMLGDILTVNHSLTDEVWPDKFCIFYDERWPNGLDYEWPSGASRAKALEDGTFKPNTIQPLFMAVHGERIFISLLKWIGTGVPVTLVTLPTTNTSSVPPKLTPYPSWDMHEEGNCSKIQRAHGLEVDAVGRLWVLDSPSNKCPAKLWIFNLADDTLEDTHEFIFKANLHDLVLDETPDGWFAYMTRTGAQHIVVFSLKTKETRLVETPGLQWTSIAQKKEPRQLFLSRNNLYDLYSVSVDVLRNQTANLEAIGNWNAFYSYRMLIDSAGTLYSAFHDQKYISSWNTSRPFQEHRFHEFDNLDSYWPFVFALDQNDTLWMTVFGPVEWPKCRLLKAEVSNASPGAERIGGGNSYAVKCDLVVEEHRASKVFKLIVEFTHLNGQLSSDADSLETRLKLASAAEAEEYMIDDLVALCSKLFEDSAFLCVDNAWTVLSEHHLVKGIASSCLQGSRMEVNFMAHESQLLRLETSEVFGVSGTPIQILIRATRMPEIYGPNILLGIMLDGTVKSTAEGARGFRV</sequence>
<evidence type="ECO:0000313" key="7">
    <source>
        <dbReference type="EMBL" id="CAB3377152.1"/>
    </source>
</evidence>
<dbReference type="InterPro" id="IPR001304">
    <property type="entry name" value="C-type_lectin-like"/>
</dbReference>
<keyword evidence="3" id="KW-0964">Secreted</keyword>
<feature type="signal peptide" evidence="5">
    <location>
        <begin position="1"/>
        <end position="19"/>
    </location>
</feature>
<evidence type="ECO:0000256" key="1">
    <source>
        <dbReference type="ARBA" id="ARBA00004613"/>
    </source>
</evidence>
<dbReference type="Pfam" id="PF03022">
    <property type="entry name" value="MRJP"/>
    <property type="match status" value="1"/>
</dbReference>
<evidence type="ECO:0000256" key="3">
    <source>
        <dbReference type="ARBA" id="ARBA00022525"/>
    </source>
</evidence>
<dbReference type="InterPro" id="IPR016187">
    <property type="entry name" value="CTDL_fold"/>
</dbReference>
<feature type="domain" description="C-type lectin" evidence="6">
    <location>
        <begin position="254"/>
        <end position="380"/>
    </location>
</feature>
<dbReference type="InterPro" id="IPR006170">
    <property type="entry name" value="PBP/GOBP"/>
</dbReference>
<dbReference type="Pfam" id="PF01395">
    <property type="entry name" value="PBP_GOBP"/>
    <property type="match status" value="1"/>
</dbReference>
<feature type="domain" description="C-type lectin" evidence="6">
    <location>
        <begin position="591"/>
        <end position="713"/>
    </location>
</feature>
<protein>
    <recommendedName>
        <fullName evidence="6">C-type lectin domain-containing protein</fullName>
    </recommendedName>
</protein>
<feature type="region of interest" description="Disordered" evidence="4">
    <location>
        <begin position="104"/>
        <end position="153"/>
    </location>
</feature>
<dbReference type="PROSITE" id="PS50041">
    <property type="entry name" value="C_TYPE_LECTIN_2"/>
    <property type="match status" value="3"/>
</dbReference>
<dbReference type="PANTHER" id="PTHR10009">
    <property type="entry name" value="PROTEIN YELLOW-RELATED"/>
    <property type="match status" value="1"/>
</dbReference>
<dbReference type="InterPro" id="IPR011042">
    <property type="entry name" value="6-blade_b-propeller_TolB-like"/>
</dbReference>
<dbReference type="PANTHER" id="PTHR10009:SF18">
    <property type="entry name" value="PROTEIN YELLOW-LIKE PROTEIN"/>
    <property type="match status" value="1"/>
</dbReference>
<dbReference type="EMBL" id="CADEPI010000140">
    <property type="protein sequence ID" value="CAB3377152.1"/>
    <property type="molecule type" value="Genomic_DNA"/>
</dbReference>
<dbReference type="Proteomes" id="UP000494165">
    <property type="component" value="Unassembled WGS sequence"/>
</dbReference>
<dbReference type="SUPFAM" id="SSF47565">
    <property type="entry name" value="Insect pheromone/odorant-binding proteins"/>
    <property type="match status" value="1"/>
</dbReference>
<dbReference type="SUPFAM" id="SSF56436">
    <property type="entry name" value="C-type lectin-like"/>
    <property type="match status" value="3"/>
</dbReference>
<evidence type="ECO:0000256" key="5">
    <source>
        <dbReference type="SAM" id="SignalP"/>
    </source>
</evidence>
<dbReference type="GO" id="GO:0005549">
    <property type="term" value="F:odorant binding"/>
    <property type="evidence" value="ECO:0007669"/>
    <property type="project" value="InterPro"/>
</dbReference>
<evidence type="ECO:0000313" key="8">
    <source>
        <dbReference type="Proteomes" id="UP000494165"/>
    </source>
</evidence>
<dbReference type="Gene3D" id="3.10.100.10">
    <property type="entry name" value="Mannose-Binding Protein A, subunit A"/>
    <property type="match status" value="3"/>
</dbReference>
<dbReference type="InterPro" id="IPR016186">
    <property type="entry name" value="C-type_lectin-like/link_sf"/>
</dbReference>
<dbReference type="InterPro" id="IPR017996">
    <property type="entry name" value="MRJP/yellow-related"/>
</dbReference>
<feature type="compositionally biased region" description="Polar residues" evidence="4">
    <location>
        <begin position="105"/>
        <end position="116"/>
    </location>
</feature>
<name>A0A8S1D256_9INSE</name>
<evidence type="ECO:0000259" key="6">
    <source>
        <dbReference type="PROSITE" id="PS50041"/>
    </source>
</evidence>
<dbReference type="SUPFAM" id="SSF101898">
    <property type="entry name" value="NHL repeat"/>
    <property type="match status" value="1"/>
</dbReference>
<reference evidence="7 8" key="1">
    <citation type="submission" date="2020-04" db="EMBL/GenBank/DDBJ databases">
        <authorList>
            <person name="Alioto T."/>
            <person name="Alioto T."/>
            <person name="Gomez Garrido J."/>
        </authorList>
    </citation>
    <scope>NUCLEOTIDE SEQUENCE [LARGE SCALE GENOMIC DNA]</scope>
</reference>
<dbReference type="CDD" id="cd23992">
    <property type="entry name" value="PBP_GOBP"/>
    <property type="match status" value="1"/>
</dbReference>
<dbReference type="OrthoDB" id="5954286at2759"/>
<dbReference type="Gene3D" id="2.120.10.30">
    <property type="entry name" value="TolB, C-terminal domain"/>
    <property type="match status" value="1"/>
</dbReference>
<comment type="caution">
    <text evidence="7">The sequence shown here is derived from an EMBL/GenBank/DDBJ whole genome shotgun (WGS) entry which is preliminary data.</text>
</comment>
<evidence type="ECO:0000256" key="4">
    <source>
        <dbReference type="SAM" id="MobiDB-lite"/>
    </source>
</evidence>
<dbReference type="GO" id="GO:0005576">
    <property type="term" value="C:extracellular region"/>
    <property type="evidence" value="ECO:0007669"/>
    <property type="project" value="UniProtKB-SubCell"/>
</dbReference>
<feature type="chain" id="PRO_5035717921" description="C-type lectin domain-containing protein" evidence="5">
    <location>
        <begin position="20"/>
        <end position="1466"/>
    </location>
</feature>
<accession>A0A8S1D256</accession>